<dbReference type="EMBL" id="CP034235">
    <property type="protein sequence ID" value="QGQ98343.1"/>
    <property type="molecule type" value="Genomic_DNA"/>
</dbReference>
<protein>
    <submittedName>
        <fullName evidence="3">PucR family transcriptional regulator</fullName>
    </submittedName>
</protein>
<dbReference type="PANTHER" id="PTHR33744">
    <property type="entry name" value="CARBOHYDRATE DIACID REGULATOR"/>
    <property type="match status" value="1"/>
</dbReference>
<keyword evidence="4" id="KW-1185">Reference proteome</keyword>
<feature type="domain" description="PucR C-terminal helix-turn-helix" evidence="2">
    <location>
        <begin position="471"/>
        <end position="526"/>
    </location>
</feature>
<name>A0A6B8RSA6_9BACL</name>
<dbReference type="Pfam" id="PF13556">
    <property type="entry name" value="HTH_30"/>
    <property type="match status" value="1"/>
</dbReference>
<evidence type="ECO:0000259" key="2">
    <source>
        <dbReference type="Pfam" id="PF13556"/>
    </source>
</evidence>
<gene>
    <name evidence="3" type="ORF">EHS13_27380</name>
</gene>
<organism evidence="3 4">
    <name type="scientific">Paenibacillus psychroresistens</name>
    <dbReference type="NCBI Taxonomy" id="1778678"/>
    <lineage>
        <taxon>Bacteria</taxon>
        <taxon>Bacillati</taxon>
        <taxon>Bacillota</taxon>
        <taxon>Bacilli</taxon>
        <taxon>Bacillales</taxon>
        <taxon>Paenibacillaceae</taxon>
        <taxon>Paenibacillus</taxon>
    </lineage>
</organism>
<dbReference type="AlphaFoldDB" id="A0A6B8RSA6"/>
<proteinExistence type="predicted"/>
<dbReference type="InterPro" id="IPR051448">
    <property type="entry name" value="CdaR-like_regulators"/>
</dbReference>
<evidence type="ECO:0000313" key="4">
    <source>
        <dbReference type="Proteomes" id="UP000426246"/>
    </source>
</evidence>
<dbReference type="Gene3D" id="1.10.10.2840">
    <property type="entry name" value="PucR C-terminal helix-turn-helix domain"/>
    <property type="match status" value="1"/>
</dbReference>
<sequence>MEKRIPMNITIEEALTIYPLSEGKLVAGAQGASRVISSLNLMDAPDIANWMKEGELLLTTGYAIKDSPDQFVKLLQSLNDRQSSGLGIKLGRYWKEIPQLVLDEANRLHFPLIELPFEFTFSEQITALFQSQFERNTKKLNDVLEMQKKLVDFAMQADEHTNYFDKISNILKHPIAVIGTNGKLLYNVSDIAEAELLNQWPWNLDYKLSRLNNRFSYRIPLLKNGICHGFFIVMPTNLADINAEEGIFHQAAVILSFHLESIQNQESTIASYRLGNTIERYFQGKTSLVDVYSQAKSIGSHTWSSSYVCSLSTFSSTLTDNEAKKSFIRSIQRELLDYPKLAAIESYHFFVFDKLVSLFAITENETKEMGYMEQISESFAKLLNTLSVEALKMYVSKIKRSAEELMSGYEECLEAQRINATLTSDSSVIFFADLEFIYLLRHIPQEVMSSYCDYFLYPLLQKDEDYITEMLRTLEAYFASNGQINDAAKELYIHRNTVLYRLEKIGEILHIDLKNTNHLLQLKLVLMFKRLLVITNQ</sequence>
<evidence type="ECO:0000259" key="1">
    <source>
        <dbReference type="Pfam" id="PF07905"/>
    </source>
</evidence>
<dbReference type="KEGG" id="ppsc:EHS13_27380"/>
<dbReference type="InterPro" id="IPR012914">
    <property type="entry name" value="PucR_dom"/>
</dbReference>
<reference evidence="4" key="1">
    <citation type="submission" date="2018-11" db="EMBL/GenBank/DDBJ databases">
        <title>Complete genome sequence of Paenibacillus sp. ML311-T8.</title>
        <authorList>
            <person name="Nam Y.-D."/>
            <person name="Kang J."/>
            <person name="Chung W.-H."/>
            <person name="Park Y.S."/>
        </authorList>
    </citation>
    <scope>NUCLEOTIDE SEQUENCE [LARGE SCALE GENOMIC DNA]</scope>
    <source>
        <strain evidence="4">ML311-T8</strain>
    </source>
</reference>
<dbReference type="Proteomes" id="UP000426246">
    <property type="component" value="Chromosome"/>
</dbReference>
<dbReference type="InterPro" id="IPR042070">
    <property type="entry name" value="PucR_C-HTH_sf"/>
</dbReference>
<dbReference type="InterPro" id="IPR025736">
    <property type="entry name" value="PucR_C-HTH_dom"/>
</dbReference>
<feature type="domain" description="Purine catabolism PurC-like" evidence="1">
    <location>
        <begin position="20"/>
        <end position="129"/>
    </location>
</feature>
<evidence type="ECO:0000313" key="3">
    <source>
        <dbReference type="EMBL" id="QGQ98343.1"/>
    </source>
</evidence>
<accession>A0A6B8RSA6</accession>
<dbReference type="Pfam" id="PF07905">
    <property type="entry name" value="PucR"/>
    <property type="match status" value="1"/>
</dbReference>